<accession>A0A4C1VYZ1</accession>
<reference evidence="2 3" key="1">
    <citation type="journal article" date="2019" name="Commun. Biol.">
        <title>The bagworm genome reveals a unique fibroin gene that provides high tensile strength.</title>
        <authorList>
            <person name="Kono N."/>
            <person name="Nakamura H."/>
            <person name="Ohtoshi R."/>
            <person name="Tomita M."/>
            <person name="Numata K."/>
            <person name="Arakawa K."/>
        </authorList>
    </citation>
    <scope>NUCLEOTIDE SEQUENCE [LARGE SCALE GENOMIC DNA]</scope>
</reference>
<proteinExistence type="predicted"/>
<protein>
    <submittedName>
        <fullName evidence="2">Uncharacterized protein</fullName>
    </submittedName>
</protein>
<feature type="region of interest" description="Disordered" evidence="1">
    <location>
        <begin position="60"/>
        <end position="97"/>
    </location>
</feature>
<dbReference type="AlphaFoldDB" id="A0A4C1VYZ1"/>
<dbReference type="EMBL" id="BGZK01000429">
    <property type="protein sequence ID" value="GBP43035.1"/>
    <property type="molecule type" value="Genomic_DNA"/>
</dbReference>
<keyword evidence="3" id="KW-1185">Reference proteome</keyword>
<sequence length="115" mass="13229">MSIWKDRASTRDDGLLQHVHAVPGWRDFLTQSEGSFGIMLAVQEFHRRIDQDLLIDLVRSRSTRRKPRSAPGHGRPPAARPPRPRRSRNSARERLVSPIDSLMSRRYGISAYETL</sequence>
<evidence type="ECO:0000313" key="3">
    <source>
        <dbReference type="Proteomes" id="UP000299102"/>
    </source>
</evidence>
<evidence type="ECO:0000256" key="1">
    <source>
        <dbReference type="SAM" id="MobiDB-lite"/>
    </source>
</evidence>
<name>A0A4C1VYZ1_EUMVA</name>
<gene>
    <name evidence="2" type="ORF">EVAR_96293_1</name>
</gene>
<evidence type="ECO:0000313" key="2">
    <source>
        <dbReference type="EMBL" id="GBP43035.1"/>
    </source>
</evidence>
<comment type="caution">
    <text evidence="2">The sequence shown here is derived from an EMBL/GenBank/DDBJ whole genome shotgun (WGS) entry which is preliminary data.</text>
</comment>
<dbReference type="Proteomes" id="UP000299102">
    <property type="component" value="Unassembled WGS sequence"/>
</dbReference>
<organism evidence="2 3">
    <name type="scientific">Eumeta variegata</name>
    <name type="common">Bagworm moth</name>
    <name type="synonym">Eumeta japonica</name>
    <dbReference type="NCBI Taxonomy" id="151549"/>
    <lineage>
        <taxon>Eukaryota</taxon>
        <taxon>Metazoa</taxon>
        <taxon>Ecdysozoa</taxon>
        <taxon>Arthropoda</taxon>
        <taxon>Hexapoda</taxon>
        <taxon>Insecta</taxon>
        <taxon>Pterygota</taxon>
        <taxon>Neoptera</taxon>
        <taxon>Endopterygota</taxon>
        <taxon>Lepidoptera</taxon>
        <taxon>Glossata</taxon>
        <taxon>Ditrysia</taxon>
        <taxon>Tineoidea</taxon>
        <taxon>Psychidae</taxon>
        <taxon>Oiketicinae</taxon>
        <taxon>Eumeta</taxon>
    </lineage>
</organism>